<dbReference type="EMBL" id="JAERRF010000002">
    <property type="protein sequence ID" value="MBL1095918.1"/>
    <property type="molecule type" value="Genomic_DNA"/>
</dbReference>
<organism evidence="2 3">
    <name type="scientific">Streptomyces coffeae</name>
    <dbReference type="NCBI Taxonomy" id="621382"/>
    <lineage>
        <taxon>Bacteria</taxon>
        <taxon>Bacillati</taxon>
        <taxon>Actinomycetota</taxon>
        <taxon>Actinomycetes</taxon>
        <taxon>Kitasatosporales</taxon>
        <taxon>Streptomycetaceae</taxon>
        <taxon>Streptomyces</taxon>
    </lineage>
</organism>
<dbReference type="Pfam" id="PF24551">
    <property type="entry name" value="SH3_Rv0428c"/>
    <property type="match status" value="1"/>
</dbReference>
<evidence type="ECO:0000313" key="2">
    <source>
        <dbReference type="EMBL" id="MBL1095918.1"/>
    </source>
</evidence>
<dbReference type="InterPro" id="IPR000182">
    <property type="entry name" value="GNAT_dom"/>
</dbReference>
<name>A0ABS1N7C5_9ACTN</name>
<dbReference type="InterPro" id="IPR056935">
    <property type="entry name" value="Rv0428c-like_C"/>
</dbReference>
<keyword evidence="3" id="KW-1185">Reference proteome</keyword>
<dbReference type="InterPro" id="IPR056934">
    <property type="entry name" value="SH3_Rv0428c"/>
</dbReference>
<dbReference type="Proteomes" id="UP000634229">
    <property type="component" value="Unassembled WGS sequence"/>
</dbReference>
<proteinExistence type="predicted"/>
<dbReference type="Gene3D" id="3.40.630.30">
    <property type="match status" value="1"/>
</dbReference>
<dbReference type="InterPro" id="IPR016181">
    <property type="entry name" value="Acyl_CoA_acyltransferase"/>
</dbReference>
<accession>A0ABS1N7C5</accession>
<feature type="domain" description="N-acetyltransferase" evidence="1">
    <location>
        <begin position="194"/>
        <end position="338"/>
    </location>
</feature>
<dbReference type="RefSeq" id="WP_201871524.1">
    <property type="nucleotide sequence ID" value="NZ_JAERRF010000002.1"/>
</dbReference>
<sequence length="338" mass="35808">MDFTTGGRLEVRITPADVGKRVSVRLLTGEPDPHMRFTDVVGVLTSWTGDVLCVTRRTGETVRIARSSLVAGKVVPAAPARRRGPAASARELDRVAARGWPAVESEPLGEWELRASGGFTRRANSVLALGDPGLPLDAALDRVTGWYAERGLPAYLQLSTGAEDTQELLAGELAARGWTKEVSAQVRIAGLAPVADRDADISAVALSRRIDDAWLARYQRSAAPSPEVRAVLSGGPSVWFATIGGAAGDETPAAIGRVVVDGRWAGFAAVEVAPERRRQGLAGAVMTALARTALDEGASAAYLQVETDNGGAHALYEGMGFTVHHSYHHWRAPHGDAR</sequence>
<protein>
    <submittedName>
        <fullName evidence="2">GNAT family N-acetyltransferase</fullName>
    </submittedName>
</protein>
<dbReference type="SUPFAM" id="SSF55729">
    <property type="entry name" value="Acyl-CoA N-acyltransferases (Nat)"/>
    <property type="match status" value="1"/>
</dbReference>
<evidence type="ECO:0000259" key="1">
    <source>
        <dbReference type="PROSITE" id="PS51186"/>
    </source>
</evidence>
<gene>
    <name evidence="2" type="ORF">JK363_04330</name>
</gene>
<dbReference type="Pfam" id="PF24553">
    <property type="entry name" value="Rv0428c_C"/>
    <property type="match status" value="1"/>
</dbReference>
<dbReference type="CDD" id="cd04301">
    <property type="entry name" value="NAT_SF"/>
    <property type="match status" value="1"/>
</dbReference>
<dbReference type="PROSITE" id="PS51186">
    <property type="entry name" value="GNAT"/>
    <property type="match status" value="1"/>
</dbReference>
<evidence type="ECO:0000313" key="3">
    <source>
        <dbReference type="Proteomes" id="UP000634229"/>
    </source>
</evidence>
<reference evidence="2 3" key="1">
    <citation type="submission" date="2021-01" db="EMBL/GenBank/DDBJ databases">
        <title>WGS of actinomycetes isolated from Thailand.</title>
        <authorList>
            <person name="Thawai C."/>
        </authorList>
    </citation>
    <scope>NUCLEOTIDE SEQUENCE [LARGE SCALE GENOMIC DNA]</scope>
    <source>
        <strain evidence="2 3">CA1R205</strain>
    </source>
</reference>
<comment type="caution">
    <text evidence="2">The sequence shown here is derived from an EMBL/GenBank/DDBJ whole genome shotgun (WGS) entry which is preliminary data.</text>
</comment>